<evidence type="ECO:0000256" key="2">
    <source>
        <dbReference type="SAM" id="Coils"/>
    </source>
</evidence>
<dbReference type="Gene3D" id="2.40.50.100">
    <property type="match status" value="1"/>
</dbReference>
<dbReference type="NCBIfam" id="TIGR01730">
    <property type="entry name" value="RND_mfp"/>
    <property type="match status" value="1"/>
</dbReference>
<feature type="domain" description="Multidrug resistance protein MdtA-like C-terminal permuted SH3" evidence="4">
    <location>
        <begin position="281"/>
        <end position="337"/>
    </location>
</feature>
<dbReference type="Gene3D" id="2.40.420.20">
    <property type="match status" value="1"/>
</dbReference>
<sequence>MKKVLIVLTSLVLVGGTGALLVNNKQKQQQQIQEAQKPLVTTVKTAPVVQQTFTESAQYIGKTESWREVVMNATTQGTVRSVNARLDGPVQTGQAVLSVDTELTELAIAQVEAQLHKAQTDLTRYETLHRENNIPTAEVETARLQVRTLETQRLTLKKQLRDAVVKAPIGGIVTTKLIEPGMFIAPGTPLMTITDVSAVKLVIGVPEAEVSLFKPGRTVNVAFDMYPGQKFTGSVKQVRLKGGETGKFPVEIQVANQAATPLRVGMSASVSLPGASHTSGLTIPRAALVTTSATPAVYVLNNRSLSLRPIQPGATFGTTLVVRDGLRAGEQVVVSGTEGLKEGQQVAVTE</sequence>
<protein>
    <submittedName>
        <fullName evidence="5">Efflux RND transporter periplasmic adaptor subunit</fullName>
    </submittedName>
</protein>
<dbReference type="Proteomes" id="UP001501175">
    <property type="component" value="Unassembled WGS sequence"/>
</dbReference>
<dbReference type="Pfam" id="PF25967">
    <property type="entry name" value="RND-MFP_C"/>
    <property type="match status" value="1"/>
</dbReference>
<comment type="caution">
    <text evidence="5">The sequence shown here is derived from an EMBL/GenBank/DDBJ whole genome shotgun (WGS) entry which is preliminary data.</text>
</comment>
<evidence type="ECO:0000313" key="5">
    <source>
        <dbReference type="EMBL" id="GAA4469918.1"/>
    </source>
</evidence>
<dbReference type="Gene3D" id="1.10.287.470">
    <property type="entry name" value="Helix hairpin bin"/>
    <property type="match status" value="1"/>
</dbReference>
<proteinExistence type="inferred from homology"/>
<accession>A0ABP8NRK6</accession>
<feature type="coiled-coil region" evidence="2">
    <location>
        <begin position="108"/>
        <end position="159"/>
    </location>
</feature>
<evidence type="ECO:0000313" key="6">
    <source>
        <dbReference type="Proteomes" id="UP001501175"/>
    </source>
</evidence>
<dbReference type="Gene3D" id="2.40.30.170">
    <property type="match status" value="1"/>
</dbReference>
<evidence type="ECO:0000259" key="3">
    <source>
        <dbReference type="Pfam" id="PF25954"/>
    </source>
</evidence>
<dbReference type="EMBL" id="BAABHD010000084">
    <property type="protein sequence ID" value="GAA4469918.1"/>
    <property type="molecule type" value="Genomic_DNA"/>
</dbReference>
<keyword evidence="2" id="KW-0175">Coiled coil</keyword>
<comment type="similarity">
    <text evidence="1">Belongs to the membrane fusion protein (MFP) (TC 8.A.1) family.</text>
</comment>
<organism evidence="5 6">
    <name type="scientific">Nibrella saemangeumensis</name>
    <dbReference type="NCBI Taxonomy" id="1084526"/>
    <lineage>
        <taxon>Bacteria</taxon>
        <taxon>Pseudomonadati</taxon>
        <taxon>Bacteroidota</taxon>
        <taxon>Cytophagia</taxon>
        <taxon>Cytophagales</taxon>
        <taxon>Spirosomataceae</taxon>
        <taxon>Nibrella</taxon>
    </lineage>
</organism>
<dbReference type="RefSeq" id="WP_345249768.1">
    <property type="nucleotide sequence ID" value="NZ_BAABHD010000084.1"/>
</dbReference>
<evidence type="ECO:0000259" key="4">
    <source>
        <dbReference type="Pfam" id="PF25967"/>
    </source>
</evidence>
<gene>
    <name evidence="5" type="ORF">GCM10023189_57690</name>
</gene>
<reference evidence="6" key="1">
    <citation type="journal article" date="2019" name="Int. J. Syst. Evol. Microbiol.">
        <title>The Global Catalogue of Microorganisms (GCM) 10K type strain sequencing project: providing services to taxonomists for standard genome sequencing and annotation.</title>
        <authorList>
            <consortium name="The Broad Institute Genomics Platform"/>
            <consortium name="The Broad Institute Genome Sequencing Center for Infectious Disease"/>
            <person name="Wu L."/>
            <person name="Ma J."/>
        </authorList>
    </citation>
    <scope>NUCLEOTIDE SEQUENCE [LARGE SCALE GENOMIC DNA]</scope>
    <source>
        <strain evidence="6">JCM 17927</strain>
    </source>
</reference>
<evidence type="ECO:0000256" key="1">
    <source>
        <dbReference type="ARBA" id="ARBA00009477"/>
    </source>
</evidence>
<dbReference type="InterPro" id="IPR006143">
    <property type="entry name" value="RND_pump_MFP"/>
</dbReference>
<dbReference type="SUPFAM" id="SSF111369">
    <property type="entry name" value="HlyD-like secretion proteins"/>
    <property type="match status" value="1"/>
</dbReference>
<name>A0ABP8NRK6_9BACT</name>
<keyword evidence="6" id="KW-1185">Reference proteome</keyword>
<dbReference type="InterPro" id="IPR058627">
    <property type="entry name" value="MdtA-like_C"/>
</dbReference>
<dbReference type="PANTHER" id="PTHR30469">
    <property type="entry name" value="MULTIDRUG RESISTANCE PROTEIN MDTA"/>
    <property type="match status" value="1"/>
</dbReference>
<feature type="domain" description="CusB-like beta-barrel" evidence="3">
    <location>
        <begin position="201"/>
        <end position="274"/>
    </location>
</feature>
<dbReference type="PANTHER" id="PTHR30469:SF15">
    <property type="entry name" value="HLYD FAMILY OF SECRETION PROTEINS"/>
    <property type="match status" value="1"/>
</dbReference>
<dbReference type="Pfam" id="PF25954">
    <property type="entry name" value="Beta-barrel_RND_2"/>
    <property type="match status" value="1"/>
</dbReference>
<dbReference type="InterPro" id="IPR058792">
    <property type="entry name" value="Beta-barrel_RND_2"/>
</dbReference>